<feature type="compositionally biased region" description="Polar residues" evidence="6">
    <location>
        <begin position="394"/>
        <end position="403"/>
    </location>
</feature>
<organism evidence="8 9">
    <name type="scientific">Lophiostoma macrostomum CBS 122681</name>
    <dbReference type="NCBI Taxonomy" id="1314788"/>
    <lineage>
        <taxon>Eukaryota</taxon>
        <taxon>Fungi</taxon>
        <taxon>Dikarya</taxon>
        <taxon>Ascomycota</taxon>
        <taxon>Pezizomycotina</taxon>
        <taxon>Dothideomycetes</taxon>
        <taxon>Pleosporomycetidae</taxon>
        <taxon>Pleosporales</taxon>
        <taxon>Lophiostomataceae</taxon>
        <taxon>Lophiostoma</taxon>
    </lineage>
</organism>
<feature type="compositionally biased region" description="Low complexity" evidence="6">
    <location>
        <begin position="15"/>
        <end position="27"/>
    </location>
</feature>
<keyword evidence="4" id="KW-0804">Transcription</keyword>
<feature type="compositionally biased region" description="Basic and acidic residues" evidence="6">
    <location>
        <begin position="345"/>
        <end position="358"/>
    </location>
</feature>
<dbReference type="CDD" id="cd00067">
    <property type="entry name" value="GAL4"/>
    <property type="match status" value="1"/>
</dbReference>
<accession>A0A6A6TCR8</accession>
<feature type="domain" description="Zn(2)-C6 fungal-type" evidence="7">
    <location>
        <begin position="277"/>
        <end position="305"/>
    </location>
</feature>
<keyword evidence="5" id="KW-0539">Nucleus</keyword>
<protein>
    <recommendedName>
        <fullName evidence="7">Zn(2)-C6 fungal-type domain-containing protein</fullName>
    </recommendedName>
</protein>
<dbReference type="EMBL" id="MU004328">
    <property type="protein sequence ID" value="KAF2657127.1"/>
    <property type="molecule type" value="Genomic_DNA"/>
</dbReference>
<dbReference type="GO" id="GO:0008270">
    <property type="term" value="F:zinc ion binding"/>
    <property type="evidence" value="ECO:0007669"/>
    <property type="project" value="InterPro"/>
</dbReference>
<proteinExistence type="predicted"/>
<dbReference type="GO" id="GO:0003677">
    <property type="term" value="F:DNA binding"/>
    <property type="evidence" value="ECO:0007669"/>
    <property type="project" value="InterPro"/>
</dbReference>
<dbReference type="GO" id="GO:0000981">
    <property type="term" value="F:DNA-binding transcription factor activity, RNA polymerase II-specific"/>
    <property type="evidence" value="ECO:0007669"/>
    <property type="project" value="InterPro"/>
</dbReference>
<dbReference type="Proteomes" id="UP000799324">
    <property type="component" value="Unassembled WGS sequence"/>
</dbReference>
<dbReference type="InterPro" id="IPR007219">
    <property type="entry name" value="XnlR_reg_dom"/>
</dbReference>
<dbReference type="InterPro" id="IPR050815">
    <property type="entry name" value="TF_fung"/>
</dbReference>
<dbReference type="CDD" id="cd12148">
    <property type="entry name" value="fungal_TF_MHR"/>
    <property type="match status" value="1"/>
</dbReference>
<dbReference type="AlphaFoldDB" id="A0A6A6TCR8"/>
<evidence type="ECO:0000256" key="4">
    <source>
        <dbReference type="ARBA" id="ARBA00023163"/>
    </source>
</evidence>
<keyword evidence="3" id="KW-0805">Transcription regulation</keyword>
<dbReference type="PROSITE" id="PS00463">
    <property type="entry name" value="ZN2_CY6_FUNGAL_1"/>
    <property type="match status" value="1"/>
</dbReference>
<keyword evidence="9" id="KW-1185">Reference proteome</keyword>
<dbReference type="SMART" id="SM00066">
    <property type="entry name" value="GAL4"/>
    <property type="match status" value="1"/>
</dbReference>
<evidence type="ECO:0000256" key="3">
    <source>
        <dbReference type="ARBA" id="ARBA00023015"/>
    </source>
</evidence>
<reference evidence="8" key="1">
    <citation type="journal article" date="2020" name="Stud. Mycol.">
        <title>101 Dothideomycetes genomes: a test case for predicting lifestyles and emergence of pathogens.</title>
        <authorList>
            <person name="Haridas S."/>
            <person name="Albert R."/>
            <person name="Binder M."/>
            <person name="Bloem J."/>
            <person name="Labutti K."/>
            <person name="Salamov A."/>
            <person name="Andreopoulos B."/>
            <person name="Baker S."/>
            <person name="Barry K."/>
            <person name="Bills G."/>
            <person name="Bluhm B."/>
            <person name="Cannon C."/>
            <person name="Castanera R."/>
            <person name="Culley D."/>
            <person name="Daum C."/>
            <person name="Ezra D."/>
            <person name="Gonzalez J."/>
            <person name="Henrissat B."/>
            <person name="Kuo A."/>
            <person name="Liang C."/>
            <person name="Lipzen A."/>
            <person name="Lutzoni F."/>
            <person name="Magnuson J."/>
            <person name="Mondo S."/>
            <person name="Nolan M."/>
            <person name="Ohm R."/>
            <person name="Pangilinan J."/>
            <person name="Park H.-J."/>
            <person name="Ramirez L."/>
            <person name="Alfaro M."/>
            <person name="Sun H."/>
            <person name="Tritt A."/>
            <person name="Yoshinaga Y."/>
            <person name="Zwiers L.-H."/>
            <person name="Turgeon B."/>
            <person name="Goodwin S."/>
            <person name="Spatafora J."/>
            <person name="Crous P."/>
            <person name="Grigoriev I."/>
        </authorList>
    </citation>
    <scope>NUCLEOTIDE SEQUENCE</scope>
    <source>
        <strain evidence="8">CBS 122681</strain>
    </source>
</reference>
<sequence>MNRLPSIPSRPAPSQPYSSYSPYQRSAVAPSRPEFVPPSQHHRPRDPDGSQSNAQQLPSLRTLLEPELLESKSSDLPARSGGARLPHSGPVRYGSSSPTLKRRHDFDRYSHENSESNAIVSRASHVHRHADTGATVASQSLTFSTPGHTPANQPLEFSRHGSFGRLSHNDPAGSIFRPPSTASAMSASSDPVGALATQQVHDDPMEIVKPARRRTEGSSRASVRASRLLGQREIAGEGLCYIYEDGTYCRAIIDGEHVNPSWGITKAGKPRKRLAQACLTCREKKIKCEPGYPKCHQCAKSQRACRGGLNQLGMSNASGETSPSSSAVLFKNQSSELVSPVAGPDKPRALEEHRDPSRTVEAWNATTGSSFKARNFRPNSVATSRDMSVHSVESDWSGSLNNQDTDDPRRGSHQDQLIVQWEQDPYETDPMLTMQLLDLYFLHAGRATYGMFPRQPFLTWVEANREKNQDHRMLLYSVLAMGSVFSSDPDKKALGKQFAGIAAYATEKRFGKFTLQLCQSRLMLALYNFARGKAQEAWDFCGAGLRAISALKLNTEEGITELVDTSMDLDYGFDHRTLEECCRRTFWSGFLMDVSSTAFTATTTLDLIHQQRYNGFCGGTLCVINIEDTFLRLPCLETVYEASNPCDTPFFDFELLSRQAPTGPPLGHMAYLTLISVIWGEVLTFTSRAVRRPEAVYERLYESFYAKTYERLDAWHGMLPANLQYTPQNLDQSIIDGYAGTFVSLHALYHTTVIRLNRHVRISALPIEKVGRNIDHSFRNASNFLSMMHSLAAANRQRRLPTNAATSFLFSTPFPGYALMLSTDVLTSAGTVSTLPALIETLGTTVSCVEELGTFWASARVQQKAITARIKQLTEVALQEQQGVRNGSYGQFWRINEALETAFGADDVAYKASDQVLFEVVGSLTGR</sequence>
<dbReference type="InterPro" id="IPR036864">
    <property type="entry name" value="Zn2-C6_fun-type_DNA-bd_sf"/>
</dbReference>
<dbReference type="PANTHER" id="PTHR47338">
    <property type="entry name" value="ZN(II)2CYS6 TRANSCRIPTION FACTOR (EUROFUNG)-RELATED"/>
    <property type="match status" value="1"/>
</dbReference>
<comment type="subcellular location">
    <subcellularLocation>
        <location evidence="1">Nucleus</location>
    </subcellularLocation>
</comment>
<dbReference type="InterPro" id="IPR001138">
    <property type="entry name" value="Zn2Cys6_DnaBD"/>
</dbReference>
<dbReference type="OrthoDB" id="5426798at2759"/>
<feature type="region of interest" description="Disordered" evidence="6">
    <location>
        <begin position="382"/>
        <end position="413"/>
    </location>
</feature>
<name>A0A6A6TCR8_9PLEO</name>
<evidence type="ECO:0000259" key="7">
    <source>
        <dbReference type="PROSITE" id="PS50048"/>
    </source>
</evidence>
<dbReference type="GO" id="GO:0005634">
    <property type="term" value="C:nucleus"/>
    <property type="evidence" value="ECO:0007669"/>
    <property type="project" value="UniProtKB-SubCell"/>
</dbReference>
<dbReference type="Gene3D" id="4.10.240.10">
    <property type="entry name" value="Zn(2)-C6 fungal-type DNA-binding domain"/>
    <property type="match status" value="1"/>
</dbReference>
<feature type="compositionally biased region" description="Polar residues" evidence="6">
    <location>
        <begin position="49"/>
        <end position="59"/>
    </location>
</feature>
<dbReference type="SUPFAM" id="SSF57701">
    <property type="entry name" value="Zn2/Cys6 DNA-binding domain"/>
    <property type="match status" value="1"/>
</dbReference>
<evidence type="ECO:0000256" key="6">
    <source>
        <dbReference type="SAM" id="MobiDB-lite"/>
    </source>
</evidence>
<dbReference type="Pfam" id="PF00172">
    <property type="entry name" value="Zn_clus"/>
    <property type="match status" value="1"/>
</dbReference>
<evidence type="ECO:0000313" key="9">
    <source>
        <dbReference type="Proteomes" id="UP000799324"/>
    </source>
</evidence>
<dbReference type="PROSITE" id="PS50048">
    <property type="entry name" value="ZN2_CY6_FUNGAL_2"/>
    <property type="match status" value="1"/>
</dbReference>
<dbReference type="PANTHER" id="PTHR47338:SF11">
    <property type="entry name" value="ZN(II)2CYS6 TRANSCRIPTION FACTOR (EUROFUNG)"/>
    <property type="match status" value="1"/>
</dbReference>
<feature type="region of interest" description="Disordered" evidence="6">
    <location>
        <begin position="335"/>
        <end position="365"/>
    </location>
</feature>
<feature type="region of interest" description="Disordered" evidence="6">
    <location>
        <begin position="1"/>
        <end position="102"/>
    </location>
</feature>
<dbReference type="Pfam" id="PF04082">
    <property type="entry name" value="Fungal_trans"/>
    <property type="match status" value="1"/>
</dbReference>
<keyword evidence="2" id="KW-0479">Metal-binding</keyword>
<evidence type="ECO:0000256" key="5">
    <source>
        <dbReference type="ARBA" id="ARBA00023242"/>
    </source>
</evidence>
<evidence type="ECO:0000313" key="8">
    <source>
        <dbReference type="EMBL" id="KAF2657127.1"/>
    </source>
</evidence>
<dbReference type="GO" id="GO:0006351">
    <property type="term" value="P:DNA-templated transcription"/>
    <property type="evidence" value="ECO:0007669"/>
    <property type="project" value="InterPro"/>
</dbReference>
<evidence type="ECO:0000256" key="2">
    <source>
        <dbReference type="ARBA" id="ARBA00022723"/>
    </source>
</evidence>
<gene>
    <name evidence="8" type="ORF">K491DRAFT_703616</name>
</gene>
<evidence type="ECO:0000256" key="1">
    <source>
        <dbReference type="ARBA" id="ARBA00004123"/>
    </source>
</evidence>